<feature type="transmembrane region" description="Helical" evidence="1">
    <location>
        <begin position="151"/>
        <end position="181"/>
    </location>
</feature>
<reference evidence="3" key="1">
    <citation type="submission" date="2016-10" db="EMBL/GenBank/DDBJ databases">
        <authorList>
            <person name="Varghese N."/>
            <person name="Submissions S."/>
        </authorList>
    </citation>
    <scope>NUCLEOTIDE SEQUENCE [LARGE SCALE GENOMIC DNA]</scope>
    <source>
        <strain evidence="3">DSM 7165</strain>
    </source>
</reference>
<organism evidence="2 3">
    <name type="scientific">Allopseudospirillum japonicum</name>
    <dbReference type="NCBI Taxonomy" id="64971"/>
    <lineage>
        <taxon>Bacteria</taxon>
        <taxon>Pseudomonadati</taxon>
        <taxon>Pseudomonadota</taxon>
        <taxon>Gammaproteobacteria</taxon>
        <taxon>Oceanospirillales</taxon>
        <taxon>Oceanospirillaceae</taxon>
        <taxon>Allopseudospirillum</taxon>
    </lineage>
</organism>
<dbReference type="EMBL" id="FNYH01000002">
    <property type="protein sequence ID" value="SEI48091.1"/>
    <property type="molecule type" value="Genomic_DNA"/>
</dbReference>
<feature type="transmembrane region" description="Helical" evidence="1">
    <location>
        <begin position="59"/>
        <end position="84"/>
    </location>
</feature>
<evidence type="ECO:0000256" key="1">
    <source>
        <dbReference type="SAM" id="Phobius"/>
    </source>
</evidence>
<keyword evidence="1" id="KW-1133">Transmembrane helix</keyword>
<feature type="transmembrane region" description="Helical" evidence="1">
    <location>
        <begin position="193"/>
        <end position="218"/>
    </location>
</feature>
<sequence>MNPLGIYARGLAMGAADAVPGVSGGTIAFITGIYELLLASLRALRPATFRQAYHQGWSYLWAAVNGRFLVTLFAGILTSLLALAHLVTWLLEAHPLLLNGFFFGLILGSILLVSRRVQGWNFRALLFAVLGIVFASSLAELLPHISEPSPLIFLIAGSVAICAMLLPGVSGSFLLLMMGMYAHVMQAVKTFDVLAVASFVSGCVLGMLSFSHLLGWLFQHHRQATLALMLGFIIGSLPQIWPWKHLLQYQLTASGKVVPLIQSNILPWDYAQITGEASALVAVSLLMGTGLLMVLILEQVSQPKKR</sequence>
<protein>
    <submittedName>
        <fullName evidence="2">Putative membrane protein</fullName>
    </submittedName>
</protein>
<dbReference type="OrthoDB" id="9793746at2"/>
<feature type="transmembrane region" description="Helical" evidence="1">
    <location>
        <begin position="277"/>
        <end position="297"/>
    </location>
</feature>
<feature type="transmembrane region" description="Helical" evidence="1">
    <location>
        <begin position="125"/>
        <end position="145"/>
    </location>
</feature>
<dbReference type="STRING" id="64971.SAMN05421831_102274"/>
<feature type="transmembrane region" description="Helical" evidence="1">
    <location>
        <begin position="20"/>
        <end position="38"/>
    </location>
</feature>
<keyword evidence="1" id="KW-0472">Membrane</keyword>
<dbReference type="Proteomes" id="UP000242999">
    <property type="component" value="Unassembled WGS sequence"/>
</dbReference>
<accession>A0A1H6QWL3</accession>
<keyword evidence="3" id="KW-1185">Reference proteome</keyword>
<keyword evidence="1" id="KW-0812">Transmembrane</keyword>
<evidence type="ECO:0000313" key="3">
    <source>
        <dbReference type="Proteomes" id="UP000242999"/>
    </source>
</evidence>
<dbReference type="PANTHER" id="PTHR37308">
    <property type="entry name" value="INTEGRAL MEMBRANE PROTEIN"/>
    <property type="match status" value="1"/>
</dbReference>
<feature type="transmembrane region" description="Helical" evidence="1">
    <location>
        <begin position="96"/>
        <end position="113"/>
    </location>
</feature>
<dbReference type="PANTHER" id="PTHR37308:SF1">
    <property type="entry name" value="POLYPRENYL-PHOSPHATE TRANSPORTER"/>
    <property type="match status" value="1"/>
</dbReference>
<dbReference type="RefSeq" id="WP_093308609.1">
    <property type="nucleotide sequence ID" value="NZ_FNYH01000002.1"/>
</dbReference>
<evidence type="ECO:0000313" key="2">
    <source>
        <dbReference type="EMBL" id="SEI48091.1"/>
    </source>
</evidence>
<dbReference type="InterPro" id="IPR007163">
    <property type="entry name" value="VCA0040-like"/>
</dbReference>
<dbReference type="Pfam" id="PF04018">
    <property type="entry name" value="VCA0040-like"/>
    <property type="match status" value="1"/>
</dbReference>
<gene>
    <name evidence="2" type="ORF">SAMN05421831_102274</name>
</gene>
<name>A0A1H6QWL3_9GAMM</name>
<dbReference type="AlphaFoldDB" id="A0A1H6QWL3"/>
<proteinExistence type="predicted"/>